<reference evidence="1" key="1">
    <citation type="submission" date="2023-03" db="EMBL/GenBank/DDBJ databases">
        <title>Massive genome expansion in bonnet fungi (Mycena s.s.) driven by repeated elements and novel gene families across ecological guilds.</title>
        <authorList>
            <consortium name="Lawrence Berkeley National Laboratory"/>
            <person name="Harder C.B."/>
            <person name="Miyauchi S."/>
            <person name="Viragh M."/>
            <person name="Kuo A."/>
            <person name="Thoen E."/>
            <person name="Andreopoulos B."/>
            <person name="Lu D."/>
            <person name="Skrede I."/>
            <person name="Drula E."/>
            <person name="Henrissat B."/>
            <person name="Morin E."/>
            <person name="Kohler A."/>
            <person name="Barry K."/>
            <person name="LaButti K."/>
            <person name="Morin E."/>
            <person name="Salamov A."/>
            <person name="Lipzen A."/>
            <person name="Mereny Z."/>
            <person name="Hegedus B."/>
            <person name="Baldrian P."/>
            <person name="Stursova M."/>
            <person name="Weitz H."/>
            <person name="Taylor A."/>
            <person name="Grigoriev I.V."/>
            <person name="Nagy L.G."/>
            <person name="Martin F."/>
            <person name="Kauserud H."/>
        </authorList>
    </citation>
    <scope>NUCLEOTIDE SEQUENCE</scope>
    <source>
        <strain evidence="1">CBHHK002</strain>
    </source>
</reference>
<keyword evidence="2" id="KW-1185">Reference proteome</keyword>
<evidence type="ECO:0000313" key="2">
    <source>
        <dbReference type="Proteomes" id="UP001218218"/>
    </source>
</evidence>
<sequence>LCDLHVVAPRPYLGAQFSTAFDVYLSLQAAADQRMKATLGRDVPNWRLKNACPACLYELEGEPKLKRRFIVTQDGNNSLKRFGAKYGLSVINHLLRMLGEVTIGIDVGCKVARQVKAHPQLSVLTKENNFKGAFHGLGHSRLCSICNMAMYVDGMGLQPIK</sequence>
<dbReference type="Pfam" id="PF18758">
    <property type="entry name" value="KDZ"/>
    <property type="match status" value="1"/>
</dbReference>
<dbReference type="AlphaFoldDB" id="A0AAD6ZZJ6"/>
<proteinExistence type="predicted"/>
<dbReference type="InterPro" id="IPR040521">
    <property type="entry name" value="KDZ"/>
</dbReference>
<feature type="non-terminal residue" evidence="1">
    <location>
        <position position="1"/>
    </location>
</feature>
<evidence type="ECO:0000313" key="1">
    <source>
        <dbReference type="EMBL" id="KAJ7343979.1"/>
    </source>
</evidence>
<comment type="caution">
    <text evidence="1">The sequence shown here is derived from an EMBL/GenBank/DDBJ whole genome shotgun (WGS) entry which is preliminary data.</text>
</comment>
<organism evidence="1 2">
    <name type="scientific">Mycena albidolilacea</name>
    <dbReference type="NCBI Taxonomy" id="1033008"/>
    <lineage>
        <taxon>Eukaryota</taxon>
        <taxon>Fungi</taxon>
        <taxon>Dikarya</taxon>
        <taxon>Basidiomycota</taxon>
        <taxon>Agaricomycotina</taxon>
        <taxon>Agaricomycetes</taxon>
        <taxon>Agaricomycetidae</taxon>
        <taxon>Agaricales</taxon>
        <taxon>Marasmiineae</taxon>
        <taxon>Mycenaceae</taxon>
        <taxon>Mycena</taxon>
    </lineage>
</organism>
<accession>A0AAD6ZZJ6</accession>
<dbReference type="EMBL" id="JARIHO010000022">
    <property type="protein sequence ID" value="KAJ7343979.1"/>
    <property type="molecule type" value="Genomic_DNA"/>
</dbReference>
<dbReference type="Proteomes" id="UP001218218">
    <property type="component" value="Unassembled WGS sequence"/>
</dbReference>
<protein>
    <submittedName>
        <fullName evidence="1">Uncharacterized protein</fullName>
    </submittedName>
</protein>
<name>A0AAD6ZZJ6_9AGAR</name>
<feature type="non-terminal residue" evidence="1">
    <location>
        <position position="161"/>
    </location>
</feature>
<gene>
    <name evidence="1" type="ORF">DFH08DRAFT_629597</name>
</gene>